<organism evidence="2 3">
    <name type="scientific">Spongiivirga citrea</name>
    <dbReference type="NCBI Taxonomy" id="1481457"/>
    <lineage>
        <taxon>Bacteria</taxon>
        <taxon>Pseudomonadati</taxon>
        <taxon>Bacteroidota</taxon>
        <taxon>Flavobacteriia</taxon>
        <taxon>Flavobacteriales</taxon>
        <taxon>Flavobacteriaceae</taxon>
        <taxon>Spongiivirga</taxon>
    </lineage>
</organism>
<reference evidence="2 3" key="1">
    <citation type="submission" date="2020-01" db="EMBL/GenBank/DDBJ databases">
        <title>Spongiivirga citrea KCTC 32990T.</title>
        <authorList>
            <person name="Wang G."/>
        </authorList>
    </citation>
    <scope>NUCLEOTIDE SEQUENCE [LARGE SCALE GENOMIC DNA]</scope>
    <source>
        <strain evidence="2 3">KCTC 32990</strain>
    </source>
</reference>
<dbReference type="InterPro" id="IPR008969">
    <property type="entry name" value="CarboxyPept-like_regulatory"/>
</dbReference>
<feature type="chain" id="PRO_5026928040" description="Carboxypeptidase-like regulatory domain-containing protein" evidence="1">
    <location>
        <begin position="23"/>
        <end position="265"/>
    </location>
</feature>
<dbReference type="Proteomes" id="UP000474296">
    <property type="component" value="Unassembled WGS sequence"/>
</dbReference>
<dbReference type="EMBL" id="JAABOQ010000006">
    <property type="protein sequence ID" value="NER18607.1"/>
    <property type="molecule type" value="Genomic_DNA"/>
</dbReference>
<dbReference type="SUPFAM" id="SSF49464">
    <property type="entry name" value="Carboxypeptidase regulatory domain-like"/>
    <property type="match status" value="1"/>
</dbReference>
<gene>
    <name evidence="2" type="ORF">GWK10_15410</name>
</gene>
<protein>
    <recommendedName>
        <fullName evidence="4">Carboxypeptidase-like regulatory domain-containing protein</fullName>
    </recommendedName>
</protein>
<feature type="signal peptide" evidence="1">
    <location>
        <begin position="1"/>
        <end position="22"/>
    </location>
</feature>
<dbReference type="RefSeq" id="WP_164033286.1">
    <property type="nucleotide sequence ID" value="NZ_JAABOQ010000006.1"/>
</dbReference>
<evidence type="ECO:0000256" key="1">
    <source>
        <dbReference type="SAM" id="SignalP"/>
    </source>
</evidence>
<evidence type="ECO:0008006" key="4">
    <source>
        <dbReference type="Google" id="ProtNLM"/>
    </source>
</evidence>
<sequence length="265" mass="30370">MNRIVLRTCLLLLLFFSSFLSGQITTNGKIGGKVLNDSITVEGVHVINKTSKKNSITDEKGFFEIFAQLNDTIVFSAVQFKLKNVIIDQKILDEGFIEVPMEIRVQELDEVTLYNPLSGDPAFDIKNSGVEKQLNFYDLGIPGSQKAPPSQSERRLQEASFGKFQWGMLTTIPLNPILNAISGRTKMLKKRVKLESEEAFLEQIKEQFEPVLIDVYGLKKEESYRFFYYCTLDEQYQVKCRNANPVVQMEFLIDQLTVFQKIEKE</sequence>
<accession>A0A6M0CSX2</accession>
<comment type="caution">
    <text evidence="2">The sequence shown here is derived from an EMBL/GenBank/DDBJ whole genome shotgun (WGS) entry which is preliminary data.</text>
</comment>
<name>A0A6M0CSX2_9FLAO</name>
<proteinExistence type="predicted"/>
<dbReference type="AlphaFoldDB" id="A0A6M0CSX2"/>
<evidence type="ECO:0000313" key="3">
    <source>
        <dbReference type="Proteomes" id="UP000474296"/>
    </source>
</evidence>
<evidence type="ECO:0000313" key="2">
    <source>
        <dbReference type="EMBL" id="NER18607.1"/>
    </source>
</evidence>
<keyword evidence="1" id="KW-0732">Signal</keyword>
<keyword evidence="3" id="KW-1185">Reference proteome</keyword>